<feature type="transmembrane region" description="Helical" evidence="1">
    <location>
        <begin position="53"/>
        <end position="72"/>
    </location>
</feature>
<keyword evidence="1" id="KW-1133">Transmembrane helix</keyword>
<gene>
    <name evidence="2" type="ORF">ACFQ1M_16335</name>
</gene>
<dbReference type="Proteomes" id="UP001596978">
    <property type="component" value="Unassembled WGS sequence"/>
</dbReference>
<keyword evidence="3" id="KW-1185">Reference proteome</keyword>
<dbReference type="InterPro" id="IPR009339">
    <property type="entry name" value="DUF998"/>
</dbReference>
<dbReference type="EMBL" id="JBHTJH010000017">
    <property type="protein sequence ID" value="MFD0863785.1"/>
    <property type="molecule type" value="Genomic_DNA"/>
</dbReference>
<organism evidence="2 3">
    <name type="scientific">Sungkyunkwania multivorans</name>
    <dbReference type="NCBI Taxonomy" id="1173618"/>
    <lineage>
        <taxon>Bacteria</taxon>
        <taxon>Pseudomonadati</taxon>
        <taxon>Bacteroidota</taxon>
        <taxon>Flavobacteriia</taxon>
        <taxon>Flavobacteriales</taxon>
        <taxon>Flavobacteriaceae</taxon>
        <taxon>Sungkyunkwania</taxon>
    </lineage>
</organism>
<feature type="transmembrane region" description="Helical" evidence="1">
    <location>
        <begin position="84"/>
        <end position="104"/>
    </location>
</feature>
<feature type="transmembrane region" description="Helical" evidence="1">
    <location>
        <begin position="146"/>
        <end position="165"/>
    </location>
</feature>
<proteinExistence type="predicted"/>
<feature type="transmembrane region" description="Helical" evidence="1">
    <location>
        <begin position="171"/>
        <end position="188"/>
    </location>
</feature>
<sequence length="194" mass="22158">MNKKSNTTNVLQILPFAYGLMLLVIVVLPFFSVPEYDILKNTTSHLGAQSAPYAWVMNFTFILLGLGAIIDGWRFLGKFWFHKIAILVFGISLMLCAFFQHAPIVKIPFDPFEDQLHSWFATITGFSFTVFAISMSFILGQRTAKALAVLVGVLVTILSMLMFEVEQYMGIWQRIIFIMSFGWMIYIFNKAELQ</sequence>
<comment type="caution">
    <text evidence="2">The sequence shown here is derived from an EMBL/GenBank/DDBJ whole genome shotgun (WGS) entry which is preliminary data.</text>
</comment>
<evidence type="ECO:0000256" key="1">
    <source>
        <dbReference type="SAM" id="Phobius"/>
    </source>
</evidence>
<protein>
    <submittedName>
        <fullName evidence="2">DUF998 domain-containing protein</fullName>
    </submittedName>
</protein>
<keyword evidence="1" id="KW-0812">Transmembrane</keyword>
<reference evidence="3" key="1">
    <citation type="journal article" date="2019" name="Int. J. Syst. Evol. Microbiol.">
        <title>The Global Catalogue of Microorganisms (GCM) 10K type strain sequencing project: providing services to taxonomists for standard genome sequencing and annotation.</title>
        <authorList>
            <consortium name="The Broad Institute Genomics Platform"/>
            <consortium name="The Broad Institute Genome Sequencing Center for Infectious Disease"/>
            <person name="Wu L."/>
            <person name="Ma J."/>
        </authorList>
    </citation>
    <scope>NUCLEOTIDE SEQUENCE [LARGE SCALE GENOMIC DNA]</scope>
    <source>
        <strain evidence="3">CCUG 62952</strain>
    </source>
</reference>
<dbReference type="RefSeq" id="WP_386410169.1">
    <property type="nucleotide sequence ID" value="NZ_JBHTJH010000017.1"/>
</dbReference>
<dbReference type="Pfam" id="PF06197">
    <property type="entry name" value="DUF998"/>
    <property type="match status" value="1"/>
</dbReference>
<keyword evidence="1" id="KW-0472">Membrane</keyword>
<evidence type="ECO:0000313" key="3">
    <source>
        <dbReference type="Proteomes" id="UP001596978"/>
    </source>
</evidence>
<name>A0ABW3D1R0_9FLAO</name>
<feature type="transmembrane region" description="Helical" evidence="1">
    <location>
        <begin position="12"/>
        <end position="33"/>
    </location>
</feature>
<feature type="transmembrane region" description="Helical" evidence="1">
    <location>
        <begin position="116"/>
        <end position="139"/>
    </location>
</feature>
<evidence type="ECO:0000313" key="2">
    <source>
        <dbReference type="EMBL" id="MFD0863785.1"/>
    </source>
</evidence>
<accession>A0ABW3D1R0</accession>